<dbReference type="Proteomes" id="UP001060215">
    <property type="component" value="Chromosome 5"/>
</dbReference>
<evidence type="ECO:0000313" key="1">
    <source>
        <dbReference type="EMBL" id="KAI8012313.1"/>
    </source>
</evidence>
<comment type="caution">
    <text evidence="1">The sequence shown here is derived from an EMBL/GenBank/DDBJ whole genome shotgun (WGS) entry which is preliminary data.</text>
</comment>
<name>A0ACC0HI19_9ERIC</name>
<organism evidence="1 2">
    <name type="scientific">Camellia lanceoleosa</name>
    <dbReference type="NCBI Taxonomy" id="1840588"/>
    <lineage>
        <taxon>Eukaryota</taxon>
        <taxon>Viridiplantae</taxon>
        <taxon>Streptophyta</taxon>
        <taxon>Embryophyta</taxon>
        <taxon>Tracheophyta</taxon>
        <taxon>Spermatophyta</taxon>
        <taxon>Magnoliopsida</taxon>
        <taxon>eudicotyledons</taxon>
        <taxon>Gunneridae</taxon>
        <taxon>Pentapetalae</taxon>
        <taxon>asterids</taxon>
        <taxon>Ericales</taxon>
        <taxon>Theaceae</taxon>
        <taxon>Camellia</taxon>
    </lineage>
</organism>
<keyword evidence="2" id="KW-1185">Reference proteome</keyword>
<gene>
    <name evidence="1" type="ORF">LOK49_LG06G01536</name>
</gene>
<evidence type="ECO:0000313" key="2">
    <source>
        <dbReference type="Proteomes" id="UP001060215"/>
    </source>
</evidence>
<proteinExistence type="predicted"/>
<accession>A0ACC0HI19</accession>
<dbReference type="EMBL" id="CM045762">
    <property type="protein sequence ID" value="KAI8012313.1"/>
    <property type="molecule type" value="Genomic_DNA"/>
</dbReference>
<protein>
    <submittedName>
        <fullName evidence="1">Protein ILITYHIA</fullName>
    </submittedName>
</protein>
<reference evidence="1 2" key="1">
    <citation type="journal article" date="2022" name="Plant J.">
        <title>Chromosome-level genome of Camellia lanceoleosa provides a valuable resource for understanding genome evolution and self-incompatibility.</title>
        <authorList>
            <person name="Gong W."/>
            <person name="Xiao S."/>
            <person name="Wang L."/>
            <person name="Liao Z."/>
            <person name="Chang Y."/>
            <person name="Mo W."/>
            <person name="Hu G."/>
            <person name="Li W."/>
            <person name="Zhao G."/>
            <person name="Zhu H."/>
            <person name="Hu X."/>
            <person name="Ji K."/>
            <person name="Xiang X."/>
            <person name="Song Q."/>
            <person name="Yuan D."/>
            <person name="Jin S."/>
            <person name="Zhang L."/>
        </authorList>
    </citation>
    <scope>NUCLEOTIDE SEQUENCE [LARGE SCALE GENOMIC DNA]</scope>
    <source>
        <strain evidence="1">SQ_2022a</strain>
    </source>
</reference>
<sequence>MKKGVLQGNLSGIATASAVLSWELLWYYYCLCVAATAFAVLGVFLDISGEFLQFCFTGELFWFFVVALFCFSSSFCAISIGSSPILGFVPALLLSPLFWIGVGVGLSALFSWVAMNLKMSVIKSTWNYTAVDLMKPDGTVILRNAKIDMFKGSMRLAVDKWGRVEVTEPASFTVKDDNNLSLLKLSLCSVEASLVAANVLLLMGFVVVLLLCSCSAGVANLVYFVVSLTVRQGLCIGLSEVMASAGKSQLLSFMDELIPAIRTSLCDSMPEVRESAGLAFSTLYKSAGLQAIDEIVPTLLQALEDDETSDTALDGLKQILKAFTAHALGALAEVAGPGLDFHREWMVSRLSALGTIPLPWSNRIKIALGVAKGLAFLHSGPEPVIYRDFKMSNILLDSESTAGRKNQRPLLKKNFEKPSPWWRSFKVKQLKLLGIQL</sequence>